<dbReference type="EMBL" id="CM055092">
    <property type="protein sequence ID" value="KAJ7571431.1"/>
    <property type="molecule type" value="Genomic_DNA"/>
</dbReference>
<comment type="caution">
    <text evidence="1">The sequence shown here is derived from an EMBL/GenBank/DDBJ whole genome shotgun (WGS) entry which is preliminary data.</text>
</comment>
<reference evidence="2" key="1">
    <citation type="journal article" date="2024" name="Proc. Natl. Acad. Sci. U.S.A.">
        <title>Extraordinary preservation of gene collinearity over three hundred million years revealed in homosporous lycophytes.</title>
        <authorList>
            <person name="Li C."/>
            <person name="Wickell D."/>
            <person name="Kuo L.Y."/>
            <person name="Chen X."/>
            <person name="Nie B."/>
            <person name="Liao X."/>
            <person name="Peng D."/>
            <person name="Ji J."/>
            <person name="Jenkins J."/>
            <person name="Williams M."/>
            <person name="Shu S."/>
            <person name="Plott C."/>
            <person name="Barry K."/>
            <person name="Rajasekar S."/>
            <person name="Grimwood J."/>
            <person name="Han X."/>
            <person name="Sun S."/>
            <person name="Hou Z."/>
            <person name="He W."/>
            <person name="Dai G."/>
            <person name="Sun C."/>
            <person name="Schmutz J."/>
            <person name="Leebens-Mack J.H."/>
            <person name="Li F.W."/>
            <person name="Wang L."/>
        </authorList>
    </citation>
    <scope>NUCLEOTIDE SEQUENCE [LARGE SCALE GENOMIC DNA]</scope>
    <source>
        <strain evidence="2">cv. PW_Plant_1</strain>
    </source>
</reference>
<accession>A0ACC2EYD7</accession>
<evidence type="ECO:0000313" key="2">
    <source>
        <dbReference type="Proteomes" id="UP001162992"/>
    </source>
</evidence>
<organism evidence="1 2">
    <name type="scientific">Diphasiastrum complanatum</name>
    <name type="common">Issler's clubmoss</name>
    <name type="synonym">Lycopodium complanatum</name>
    <dbReference type="NCBI Taxonomy" id="34168"/>
    <lineage>
        <taxon>Eukaryota</taxon>
        <taxon>Viridiplantae</taxon>
        <taxon>Streptophyta</taxon>
        <taxon>Embryophyta</taxon>
        <taxon>Tracheophyta</taxon>
        <taxon>Lycopodiopsida</taxon>
        <taxon>Lycopodiales</taxon>
        <taxon>Lycopodiaceae</taxon>
        <taxon>Lycopodioideae</taxon>
        <taxon>Diphasiastrum</taxon>
    </lineage>
</organism>
<sequence>MRKPAMVAVLMLLALCMATRVAFSGAASIGVNYGQVADNLPLPQRVVQLVQSTSISKVKIYDANPVIIEAFANTGFQLIIGVKNEEIEDMQDSNKALTWVQQNVAAYMPASQIKLISVGNEILTGSDTEMMAQLVLAMQNVHTALTTLGLADQVKVSTPHSLGVLSSSFPPSSGAFRPEMRDTIIKPMLQFLAQTSSSFMINTYPYFAYKNSPQDVSLAFALFLPNPGITDPKTNLHYDNLLDAQIDAVVSAINGLGFANLPVIISESGWPSAGDQNEPGINIENAQTYNKNLINHVTSKGTPLRPQMGMDTYIFALFNENQKPGPASERNFGLFHPDMSTVYDVGLMRSCSGDSASPPPPASYNPTPVPPSSYYPTPVPPPPAPVSYTPVPVHPSPSYTPAPVPPSPTYNPTPAQPSPANPTPSNPTPAGGGTRVWCISRPGADPSALQTSLSFACGAGAADCSAIQPGGACYEPNSVSSHAAFAFNSYYQKHGRNYWNCYFNNNALLSVTDPMLFAGSGSCVYPSQ</sequence>
<evidence type="ECO:0000313" key="1">
    <source>
        <dbReference type="EMBL" id="KAJ7571431.1"/>
    </source>
</evidence>
<keyword evidence="2" id="KW-1185">Reference proteome</keyword>
<proteinExistence type="predicted"/>
<protein>
    <submittedName>
        <fullName evidence="1">Uncharacterized protein</fullName>
    </submittedName>
</protein>
<gene>
    <name evidence="1" type="ORF">O6H91_01G162800</name>
</gene>
<dbReference type="Proteomes" id="UP001162992">
    <property type="component" value="Chromosome 1"/>
</dbReference>
<name>A0ACC2EYD7_DIPCM</name>